<reference evidence="5 6" key="1">
    <citation type="journal article" date="2018" name="Nat. Ecol. Evol.">
        <title>Shark genomes provide insights into elasmobranch evolution and the origin of vertebrates.</title>
        <authorList>
            <person name="Hara Y"/>
            <person name="Yamaguchi K"/>
            <person name="Onimaru K"/>
            <person name="Kadota M"/>
            <person name="Koyanagi M"/>
            <person name="Keeley SD"/>
            <person name="Tatsumi K"/>
            <person name="Tanaka K"/>
            <person name="Motone F"/>
            <person name="Kageyama Y"/>
            <person name="Nozu R"/>
            <person name="Adachi N"/>
            <person name="Nishimura O"/>
            <person name="Nakagawa R"/>
            <person name="Tanegashima C"/>
            <person name="Kiyatake I"/>
            <person name="Matsumoto R"/>
            <person name="Murakumo K"/>
            <person name="Nishida K"/>
            <person name="Terakita A"/>
            <person name="Kuratani S"/>
            <person name="Sato K"/>
            <person name="Hyodo S Kuraku.S."/>
        </authorList>
    </citation>
    <scope>NUCLEOTIDE SEQUENCE [LARGE SCALE GENOMIC DNA]</scope>
</reference>
<accession>A0A401Q6F2</accession>
<protein>
    <recommendedName>
        <fullName evidence="4">Adenylate cyclase conserved domain-containing protein</fullName>
    </recommendedName>
</protein>
<dbReference type="PANTHER" id="PTHR45627">
    <property type="entry name" value="ADENYLATE CYCLASE TYPE 1"/>
    <property type="match status" value="1"/>
</dbReference>
<dbReference type="Proteomes" id="UP000288216">
    <property type="component" value="Unassembled WGS sequence"/>
</dbReference>
<dbReference type="GO" id="GO:0006171">
    <property type="term" value="P:cAMP biosynthetic process"/>
    <property type="evidence" value="ECO:0007669"/>
    <property type="project" value="InterPro"/>
</dbReference>
<feature type="transmembrane region" description="Helical" evidence="3">
    <location>
        <begin position="125"/>
        <end position="147"/>
    </location>
</feature>
<evidence type="ECO:0000259" key="4">
    <source>
        <dbReference type="Pfam" id="PF06327"/>
    </source>
</evidence>
<dbReference type="GO" id="GO:0005886">
    <property type="term" value="C:plasma membrane"/>
    <property type="evidence" value="ECO:0007669"/>
    <property type="project" value="InterPro"/>
</dbReference>
<name>A0A401Q6F2_SCYTO</name>
<keyword evidence="3" id="KW-1133">Transmembrane helix</keyword>
<evidence type="ECO:0000256" key="1">
    <source>
        <dbReference type="ARBA" id="ARBA00022741"/>
    </source>
</evidence>
<dbReference type="GO" id="GO:0004016">
    <property type="term" value="F:adenylate cyclase activity"/>
    <property type="evidence" value="ECO:0007669"/>
    <property type="project" value="InterPro"/>
</dbReference>
<evidence type="ECO:0000313" key="5">
    <source>
        <dbReference type="EMBL" id="GCB80941.1"/>
    </source>
</evidence>
<keyword evidence="3" id="KW-0472">Membrane</keyword>
<proteinExistence type="predicted"/>
<feature type="domain" description="Adenylate cyclase conserved" evidence="4">
    <location>
        <begin position="43"/>
        <end position="126"/>
    </location>
</feature>
<evidence type="ECO:0000256" key="3">
    <source>
        <dbReference type="SAM" id="Phobius"/>
    </source>
</evidence>
<dbReference type="GO" id="GO:0007189">
    <property type="term" value="P:adenylate cyclase-activating G protein-coupled receptor signaling pathway"/>
    <property type="evidence" value="ECO:0007669"/>
    <property type="project" value="TreeGrafter"/>
</dbReference>
<keyword evidence="6" id="KW-1185">Reference proteome</keyword>
<dbReference type="InterPro" id="IPR009398">
    <property type="entry name" value="Adcy_conserved_dom"/>
</dbReference>
<organism evidence="5 6">
    <name type="scientific">Scyliorhinus torazame</name>
    <name type="common">Cloudy catshark</name>
    <name type="synonym">Catulus torazame</name>
    <dbReference type="NCBI Taxonomy" id="75743"/>
    <lineage>
        <taxon>Eukaryota</taxon>
        <taxon>Metazoa</taxon>
        <taxon>Chordata</taxon>
        <taxon>Craniata</taxon>
        <taxon>Vertebrata</taxon>
        <taxon>Chondrichthyes</taxon>
        <taxon>Elasmobranchii</taxon>
        <taxon>Galeomorphii</taxon>
        <taxon>Galeoidea</taxon>
        <taxon>Carcharhiniformes</taxon>
        <taxon>Scyliorhinidae</taxon>
        <taxon>Scyliorhinus</taxon>
    </lineage>
</organism>
<evidence type="ECO:0000313" key="6">
    <source>
        <dbReference type="Proteomes" id="UP000288216"/>
    </source>
</evidence>
<dbReference type="Pfam" id="PF06327">
    <property type="entry name" value="Adcy_cons_dom"/>
    <property type="match status" value="1"/>
</dbReference>
<dbReference type="AlphaFoldDB" id="A0A401Q6F2"/>
<dbReference type="STRING" id="75743.A0A401Q6F2"/>
<dbReference type="EMBL" id="BFAA01018621">
    <property type="protein sequence ID" value="GCB80941.1"/>
    <property type="molecule type" value="Genomic_DNA"/>
</dbReference>
<sequence>RVHISGATLKCLGEEYETEEAFGEERSDLLSQYHIKTYFIKQQDEFPKEMPRIRVSIARKPSKKSKAAIAPVSTSCRFDEINKRVEHAIDVRSSDKLRAAYINELTLTFKDYAIESQYRNLRDEVFTSTIGCSFIVMMFILSVQVLFSVPE</sequence>
<keyword evidence="3" id="KW-0812">Transmembrane</keyword>
<evidence type="ECO:0000256" key="2">
    <source>
        <dbReference type="ARBA" id="ARBA00023239"/>
    </source>
</evidence>
<dbReference type="GO" id="GO:0000166">
    <property type="term" value="F:nucleotide binding"/>
    <property type="evidence" value="ECO:0007669"/>
    <property type="project" value="UniProtKB-KW"/>
</dbReference>
<feature type="non-terminal residue" evidence="5">
    <location>
        <position position="1"/>
    </location>
</feature>
<keyword evidence="1" id="KW-0547">Nucleotide-binding</keyword>
<keyword evidence="2" id="KW-0456">Lyase</keyword>
<dbReference type="PANTHER" id="PTHR45627:SF1">
    <property type="entry name" value="ADENYLATE CYCLASE TYPE 8"/>
    <property type="match status" value="1"/>
</dbReference>
<gene>
    <name evidence="5" type="ORF">scyTo_0021300</name>
</gene>
<comment type="caution">
    <text evidence="5">The sequence shown here is derived from an EMBL/GenBank/DDBJ whole genome shotgun (WGS) entry which is preliminary data.</text>
</comment>